<dbReference type="SUPFAM" id="SSF53335">
    <property type="entry name" value="S-adenosyl-L-methionine-dependent methyltransferases"/>
    <property type="match status" value="1"/>
</dbReference>
<keyword evidence="7 9" id="KW-0808">Transferase</keyword>
<dbReference type="PANTHER" id="PTHR10259:SF11">
    <property type="entry name" value="THIOPURINE S-METHYLTRANSFERASE"/>
    <property type="match status" value="1"/>
</dbReference>
<dbReference type="Pfam" id="PF05724">
    <property type="entry name" value="TPMT"/>
    <property type="match status" value="1"/>
</dbReference>
<dbReference type="PROSITE" id="PS51585">
    <property type="entry name" value="SAM_MT_TPMT"/>
    <property type="match status" value="1"/>
</dbReference>
<dbReference type="OrthoDB" id="9778208at2"/>
<dbReference type="AlphaFoldDB" id="A0A345UGI8"/>
<keyword evidence="10" id="KW-1185">Reference proteome</keyword>
<dbReference type="RefSeq" id="WP_114982878.1">
    <property type="nucleotide sequence ID" value="NZ_CP027806.1"/>
</dbReference>
<dbReference type="InterPro" id="IPR029063">
    <property type="entry name" value="SAM-dependent_MTases_sf"/>
</dbReference>
<evidence type="ECO:0000256" key="3">
    <source>
        <dbReference type="ARBA" id="ARBA00008145"/>
    </source>
</evidence>
<evidence type="ECO:0000256" key="8">
    <source>
        <dbReference type="ARBA" id="ARBA00022691"/>
    </source>
</evidence>
<evidence type="ECO:0000256" key="7">
    <source>
        <dbReference type="ARBA" id="ARBA00022679"/>
    </source>
</evidence>
<dbReference type="Gene3D" id="3.40.50.150">
    <property type="entry name" value="Vaccinia Virus protein VP39"/>
    <property type="match status" value="1"/>
</dbReference>
<dbReference type="Proteomes" id="UP000254808">
    <property type="component" value="Chromosome"/>
</dbReference>
<keyword evidence="5" id="KW-0963">Cytoplasm</keyword>
<dbReference type="GO" id="GO:0008119">
    <property type="term" value="F:thiopurine S-methyltransferase activity"/>
    <property type="evidence" value="ECO:0007669"/>
    <property type="project" value="UniProtKB-EC"/>
</dbReference>
<comment type="subcellular location">
    <subcellularLocation>
        <location evidence="2">Cytoplasm</location>
    </subcellularLocation>
</comment>
<evidence type="ECO:0000256" key="5">
    <source>
        <dbReference type="ARBA" id="ARBA00022490"/>
    </source>
</evidence>
<dbReference type="KEGG" id="cprv:CYPRO_0302"/>
<dbReference type="InterPro" id="IPR025835">
    <property type="entry name" value="Thiopurine_S-MeTrfase"/>
</dbReference>
<evidence type="ECO:0000256" key="2">
    <source>
        <dbReference type="ARBA" id="ARBA00004496"/>
    </source>
</evidence>
<dbReference type="PIRSF" id="PIRSF023956">
    <property type="entry name" value="Thiopurine_S-methyltransferase"/>
    <property type="match status" value="1"/>
</dbReference>
<dbReference type="EC" id="2.1.1.67" evidence="4"/>
<dbReference type="PANTHER" id="PTHR10259">
    <property type="entry name" value="THIOPURINE S-METHYLTRANSFERASE"/>
    <property type="match status" value="1"/>
</dbReference>
<sequence>MEQSYWQARWRKNKIGFHGAEPDAALVAHWPALGVPEGACVAVPLCGKSVDMCWLRAQGHTVYGIEFVEQACAAFFREQFPGAEPGVRSEGGTQLFTLDGLMLQTADLLRLRAGQVPAQAQVRAVYDRAALVALPPQMRQAYAAKWAELFPGAEQALLISFEYDQQLMGGPPFAVYEPELQELFGGRFRLQELSRTDMVPVSEIIRKSGFRRC</sequence>
<organism evidence="9 10">
    <name type="scientific">Cyclonatronum proteinivorum</name>
    <dbReference type="NCBI Taxonomy" id="1457365"/>
    <lineage>
        <taxon>Bacteria</taxon>
        <taxon>Pseudomonadati</taxon>
        <taxon>Balneolota</taxon>
        <taxon>Balneolia</taxon>
        <taxon>Balneolales</taxon>
        <taxon>Cyclonatronaceae</taxon>
        <taxon>Cyclonatronum</taxon>
    </lineage>
</organism>
<proteinExistence type="inferred from homology"/>
<dbReference type="GO" id="GO:0005737">
    <property type="term" value="C:cytoplasm"/>
    <property type="evidence" value="ECO:0007669"/>
    <property type="project" value="UniProtKB-SubCell"/>
</dbReference>
<keyword evidence="6 9" id="KW-0489">Methyltransferase</keyword>
<dbReference type="InterPro" id="IPR008854">
    <property type="entry name" value="TPMT"/>
</dbReference>
<evidence type="ECO:0000313" key="10">
    <source>
        <dbReference type="Proteomes" id="UP000254808"/>
    </source>
</evidence>
<accession>A0A345UGI8</accession>
<dbReference type="EMBL" id="CP027806">
    <property type="protein sequence ID" value="AXI99589.1"/>
    <property type="molecule type" value="Genomic_DNA"/>
</dbReference>
<evidence type="ECO:0000313" key="9">
    <source>
        <dbReference type="EMBL" id="AXI99589.1"/>
    </source>
</evidence>
<comment type="catalytic activity">
    <reaction evidence="1">
        <text>S-adenosyl-L-methionine + a thiopurine = S-adenosyl-L-homocysteine + a thiopurine S-methylether.</text>
        <dbReference type="EC" id="2.1.1.67"/>
    </reaction>
</comment>
<protein>
    <recommendedName>
        <fullName evidence="4">thiopurine S-methyltransferase</fullName>
        <ecNumber evidence="4">2.1.1.67</ecNumber>
    </recommendedName>
</protein>
<gene>
    <name evidence="9" type="ORF">CYPRO_0302</name>
</gene>
<dbReference type="GO" id="GO:0032259">
    <property type="term" value="P:methylation"/>
    <property type="evidence" value="ECO:0007669"/>
    <property type="project" value="UniProtKB-KW"/>
</dbReference>
<evidence type="ECO:0000256" key="6">
    <source>
        <dbReference type="ARBA" id="ARBA00022603"/>
    </source>
</evidence>
<name>A0A345UGI8_9BACT</name>
<dbReference type="HAMAP" id="MF_00812">
    <property type="entry name" value="Thiopur_methtran"/>
    <property type="match status" value="1"/>
</dbReference>
<reference evidence="9 10" key="1">
    <citation type="submission" date="2018-03" db="EMBL/GenBank/DDBJ databases">
        <title>Phenotypic and genomic properties of Cyclonatronum proteinivorum gen. nov., sp. nov., a haloalkaliphilic bacteroidete from soda lakes possessing Na+-translocating rhodopsin.</title>
        <authorList>
            <person name="Toshchakov S.V."/>
            <person name="Korzhenkov A."/>
            <person name="Samarov N.I."/>
            <person name="Kublanov I.V."/>
            <person name="Muntyan M.S."/>
            <person name="Sorokin D.Y."/>
        </authorList>
    </citation>
    <scope>NUCLEOTIDE SEQUENCE [LARGE SCALE GENOMIC DNA]</scope>
    <source>
        <strain evidence="9 10">Omega</strain>
    </source>
</reference>
<keyword evidence="8" id="KW-0949">S-adenosyl-L-methionine</keyword>
<evidence type="ECO:0000256" key="1">
    <source>
        <dbReference type="ARBA" id="ARBA00000903"/>
    </source>
</evidence>
<comment type="similarity">
    <text evidence="3">Belongs to the class I-like SAM-binding methyltransferase superfamily. TPMT family.</text>
</comment>
<evidence type="ECO:0000256" key="4">
    <source>
        <dbReference type="ARBA" id="ARBA00011905"/>
    </source>
</evidence>